<dbReference type="RefSeq" id="WP_273378727.1">
    <property type="nucleotide sequence ID" value="NZ_PIUK01000043.1"/>
</dbReference>
<reference evidence="2" key="1">
    <citation type="submission" date="2017-11" db="EMBL/GenBank/DDBJ databases">
        <title>Three new genomes from thermophilic consortium.</title>
        <authorList>
            <person name="Quaggio R."/>
            <person name="Amgarten D."/>
            <person name="Setubal J.C."/>
        </authorList>
    </citation>
    <scope>NUCLEOTIDE SEQUENCE</scope>
    <source>
        <strain evidence="2">ZCTH01-B2</strain>
    </source>
</reference>
<dbReference type="GO" id="GO:0008641">
    <property type="term" value="F:ubiquitin-like modifier activating enzyme activity"/>
    <property type="evidence" value="ECO:0007669"/>
    <property type="project" value="InterPro"/>
</dbReference>
<organism evidence="2 3">
    <name type="scientific">Symbiobacterium thermophilum</name>
    <dbReference type="NCBI Taxonomy" id="2734"/>
    <lineage>
        <taxon>Bacteria</taxon>
        <taxon>Bacillati</taxon>
        <taxon>Bacillota</taxon>
        <taxon>Clostridia</taxon>
        <taxon>Eubacteriales</taxon>
        <taxon>Symbiobacteriaceae</taxon>
        <taxon>Symbiobacterium</taxon>
    </lineage>
</organism>
<dbReference type="Gene3D" id="3.40.50.720">
    <property type="entry name" value="NAD(P)-binding Rossmann-like Domain"/>
    <property type="match status" value="1"/>
</dbReference>
<dbReference type="GO" id="GO:0008146">
    <property type="term" value="F:sulfotransferase activity"/>
    <property type="evidence" value="ECO:0007669"/>
    <property type="project" value="TreeGrafter"/>
</dbReference>
<dbReference type="PANTHER" id="PTHR10953">
    <property type="entry name" value="UBIQUITIN-ACTIVATING ENZYME E1"/>
    <property type="match status" value="1"/>
</dbReference>
<protein>
    <recommendedName>
        <fullName evidence="1">THIF-type NAD/FAD binding fold domain-containing protein</fullName>
    </recommendedName>
</protein>
<name>A0A953LJH0_SYMTR</name>
<dbReference type="Proteomes" id="UP000732377">
    <property type="component" value="Unassembled WGS sequence"/>
</dbReference>
<dbReference type="SUPFAM" id="SSF69572">
    <property type="entry name" value="Activating enzymes of the ubiquitin-like proteins"/>
    <property type="match status" value="1"/>
</dbReference>
<dbReference type="GO" id="GO:0005829">
    <property type="term" value="C:cytosol"/>
    <property type="evidence" value="ECO:0007669"/>
    <property type="project" value="TreeGrafter"/>
</dbReference>
<evidence type="ECO:0000313" key="2">
    <source>
        <dbReference type="EMBL" id="MBY6275842.1"/>
    </source>
</evidence>
<dbReference type="InterPro" id="IPR045886">
    <property type="entry name" value="ThiF/MoeB/HesA"/>
</dbReference>
<accession>A0A953LJH0</accession>
<proteinExistence type="predicted"/>
<evidence type="ECO:0000259" key="1">
    <source>
        <dbReference type="Pfam" id="PF00899"/>
    </source>
</evidence>
<dbReference type="PANTHER" id="PTHR10953:SF102">
    <property type="entry name" value="ADENYLYLTRANSFERASE AND SULFURTRANSFERASE MOCS3"/>
    <property type="match status" value="1"/>
</dbReference>
<dbReference type="EMBL" id="PIUK01000043">
    <property type="protein sequence ID" value="MBY6275842.1"/>
    <property type="molecule type" value="Genomic_DNA"/>
</dbReference>
<dbReference type="GO" id="GO:0016779">
    <property type="term" value="F:nucleotidyltransferase activity"/>
    <property type="evidence" value="ECO:0007669"/>
    <property type="project" value="TreeGrafter"/>
</dbReference>
<dbReference type="InterPro" id="IPR000594">
    <property type="entry name" value="ThiF_NAD_FAD-bd"/>
</dbReference>
<dbReference type="PRINTS" id="PR00469">
    <property type="entry name" value="PNDRDTASEII"/>
</dbReference>
<gene>
    <name evidence="2" type="ORF">CWE10_06400</name>
</gene>
<dbReference type="AlphaFoldDB" id="A0A953LJH0"/>
<evidence type="ECO:0000313" key="3">
    <source>
        <dbReference type="Proteomes" id="UP000732377"/>
    </source>
</evidence>
<dbReference type="GO" id="GO:0004792">
    <property type="term" value="F:thiosulfate-cyanide sulfurtransferase activity"/>
    <property type="evidence" value="ECO:0007669"/>
    <property type="project" value="TreeGrafter"/>
</dbReference>
<feature type="domain" description="THIF-type NAD/FAD binding fold" evidence="1">
    <location>
        <begin position="11"/>
        <end position="238"/>
    </location>
</feature>
<comment type="caution">
    <text evidence="2">The sequence shown here is derived from an EMBL/GenBank/DDBJ whole genome shotgun (WGS) entry which is preliminary data.</text>
</comment>
<dbReference type="InterPro" id="IPR035985">
    <property type="entry name" value="Ubiquitin-activating_enz"/>
</dbReference>
<dbReference type="Pfam" id="PF00899">
    <property type="entry name" value="ThiF"/>
    <property type="match status" value="1"/>
</dbReference>
<sequence length="244" mass="24377">MTLTEQEILRYSRHIILPEVGGRGQQRIKSASVLVAGVGAAGSAAALYLAAAGVGRLTLWDPAPLAEADLARAIAHDRAHLGLSRAASARGKVTAINPDADVLASAEPDALPGLVNGHQVVLATAGDWEAVQAAALRTGAAAVFAGVRGAAGAVFAHRPGEPCLGCVPPEAREAAGLQPEEGGGCAVAAAAGVVGIAAATEALKLILGIGAPLTGRLWAYDGWAAGSREVPVTRRADCALCGRA</sequence>